<name>A0ABT1M3U5_9MYCO</name>
<evidence type="ECO:0000256" key="5">
    <source>
        <dbReference type="ARBA" id="ARBA00022763"/>
    </source>
</evidence>
<evidence type="ECO:0000256" key="1">
    <source>
        <dbReference type="ARBA" id="ARBA00001936"/>
    </source>
</evidence>
<dbReference type="PANTHER" id="PTHR15822:SF4">
    <property type="entry name" value="TYROSYL-DNA PHOSPHODIESTERASE 2"/>
    <property type="match status" value="1"/>
</dbReference>
<keyword evidence="10" id="KW-0255">Endonuclease</keyword>
<evidence type="ECO:0000259" key="9">
    <source>
        <dbReference type="Pfam" id="PF03372"/>
    </source>
</evidence>
<dbReference type="InterPro" id="IPR005135">
    <property type="entry name" value="Endo/exonuclease/phosphatase"/>
</dbReference>
<evidence type="ECO:0000313" key="10">
    <source>
        <dbReference type="EMBL" id="MCP9273836.1"/>
    </source>
</evidence>
<dbReference type="RefSeq" id="WP_255061144.1">
    <property type="nucleotide sequence ID" value="NZ_JANDBD010000006.1"/>
</dbReference>
<gene>
    <name evidence="10" type="ORF">NM203_16730</name>
</gene>
<protein>
    <submittedName>
        <fullName evidence="10">Endonuclease/exonuclease/phosphatase family protein</fullName>
    </submittedName>
</protein>
<proteinExistence type="predicted"/>
<dbReference type="SUPFAM" id="SSF56219">
    <property type="entry name" value="DNase I-like"/>
    <property type="match status" value="1"/>
</dbReference>
<dbReference type="Gene3D" id="3.60.10.10">
    <property type="entry name" value="Endonuclease/exonuclease/phosphatase"/>
    <property type="match status" value="1"/>
</dbReference>
<keyword evidence="7" id="KW-0460">Magnesium</keyword>
<sequence>MFSWIRRRSVPISGGVVAAPVGDTLTLATFNVWFDDRYARDRYQAIADVLAREAPDVMVFQEVTRPALDVLLGQDWIRAGYRRAAVTGWRTGNYGHLMLARVPITRAVYVPLPTQASRGVLRAEVDVGDGSLVVGSVHLDSGKASAELRKRQLRRVFDDVDGSSDVVLLGDFNMRDDENDGITAPFEDVWPHLRPDEPGYTEDTSINLMRLDSTGKQRHVRFDRVLVKGSGWRPTRIDLLGAEPISPDQPRVFPSDHFGVVCRLERC</sequence>
<dbReference type="GO" id="GO:0004519">
    <property type="term" value="F:endonuclease activity"/>
    <property type="evidence" value="ECO:0007669"/>
    <property type="project" value="UniProtKB-KW"/>
</dbReference>
<keyword evidence="3" id="KW-0540">Nuclease</keyword>
<evidence type="ECO:0000256" key="2">
    <source>
        <dbReference type="ARBA" id="ARBA00001946"/>
    </source>
</evidence>
<dbReference type="PANTHER" id="PTHR15822">
    <property type="entry name" value="TRAF AND TNF RECEPTOR-ASSOCIATED PROTEIN"/>
    <property type="match status" value="1"/>
</dbReference>
<dbReference type="CDD" id="cd09080">
    <property type="entry name" value="TDP2"/>
    <property type="match status" value="1"/>
</dbReference>
<evidence type="ECO:0000313" key="11">
    <source>
        <dbReference type="Proteomes" id="UP001651690"/>
    </source>
</evidence>
<dbReference type="Pfam" id="PF03372">
    <property type="entry name" value="Exo_endo_phos"/>
    <property type="match status" value="1"/>
</dbReference>
<keyword evidence="5" id="KW-0227">DNA damage</keyword>
<evidence type="ECO:0000256" key="4">
    <source>
        <dbReference type="ARBA" id="ARBA00022723"/>
    </source>
</evidence>
<comment type="cofactor">
    <cofactor evidence="1">
        <name>Mn(2+)</name>
        <dbReference type="ChEBI" id="CHEBI:29035"/>
    </cofactor>
</comment>
<evidence type="ECO:0000256" key="8">
    <source>
        <dbReference type="ARBA" id="ARBA00023204"/>
    </source>
</evidence>
<evidence type="ECO:0000256" key="6">
    <source>
        <dbReference type="ARBA" id="ARBA00022801"/>
    </source>
</evidence>
<feature type="domain" description="Endonuclease/exonuclease/phosphatase" evidence="9">
    <location>
        <begin position="28"/>
        <end position="257"/>
    </location>
</feature>
<accession>A0ABT1M3U5</accession>
<evidence type="ECO:0000256" key="3">
    <source>
        <dbReference type="ARBA" id="ARBA00022722"/>
    </source>
</evidence>
<evidence type="ECO:0000256" key="7">
    <source>
        <dbReference type="ARBA" id="ARBA00022842"/>
    </source>
</evidence>
<comment type="cofactor">
    <cofactor evidence="2">
        <name>Mg(2+)</name>
        <dbReference type="ChEBI" id="CHEBI:18420"/>
    </cofactor>
</comment>
<reference evidence="10 11" key="1">
    <citation type="submission" date="2022-06" db="EMBL/GenBank/DDBJ databases">
        <title>Mycolicibacterium sp. CAU 1645 isolated from seawater.</title>
        <authorList>
            <person name="Kim W."/>
        </authorList>
    </citation>
    <scope>NUCLEOTIDE SEQUENCE [LARGE SCALE GENOMIC DNA]</scope>
    <source>
        <strain evidence="10 11">CAU 1645</strain>
    </source>
</reference>
<dbReference type="Proteomes" id="UP001651690">
    <property type="component" value="Unassembled WGS sequence"/>
</dbReference>
<comment type="caution">
    <text evidence="10">The sequence shown here is derived from an EMBL/GenBank/DDBJ whole genome shotgun (WGS) entry which is preliminary data.</text>
</comment>
<dbReference type="EMBL" id="JANDBD010000006">
    <property type="protein sequence ID" value="MCP9273836.1"/>
    <property type="molecule type" value="Genomic_DNA"/>
</dbReference>
<keyword evidence="4" id="KW-0479">Metal-binding</keyword>
<keyword evidence="6" id="KW-0378">Hydrolase</keyword>
<organism evidence="10 11">
    <name type="scientific">Mycolicibacterium arenosum</name>
    <dbReference type="NCBI Taxonomy" id="2952157"/>
    <lineage>
        <taxon>Bacteria</taxon>
        <taxon>Bacillati</taxon>
        <taxon>Actinomycetota</taxon>
        <taxon>Actinomycetes</taxon>
        <taxon>Mycobacteriales</taxon>
        <taxon>Mycobacteriaceae</taxon>
        <taxon>Mycolicibacterium</taxon>
    </lineage>
</organism>
<keyword evidence="8" id="KW-0234">DNA repair</keyword>
<keyword evidence="11" id="KW-1185">Reference proteome</keyword>
<dbReference type="InterPro" id="IPR051547">
    <property type="entry name" value="TDP2-like"/>
</dbReference>
<dbReference type="InterPro" id="IPR036691">
    <property type="entry name" value="Endo/exonu/phosph_ase_sf"/>
</dbReference>